<dbReference type="AlphaFoldDB" id="A0A011MCN4"/>
<evidence type="ECO:0000256" key="2">
    <source>
        <dbReference type="ARBA" id="ARBA00004613"/>
    </source>
</evidence>
<organism evidence="12 13">
    <name type="scientific">Candidatus Accumulibacter adjunctus</name>
    <dbReference type="NCBI Taxonomy" id="1454001"/>
    <lineage>
        <taxon>Bacteria</taxon>
        <taxon>Pseudomonadati</taxon>
        <taxon>Pseudomonadota</taxon>
        <taxon>Betaproteobacteria</taxon>
        <taxon>Candidatus Accumulibacter</taxon>
    </lineage>
</organism>
<dbReference type="InterPro" id="IPR011049">
    <property type="entry name" value="Serralysin-like_metalloprot_C"/>
</dbReference>
<keyword evidence="8 12" id="KW-0378">Hydrolase</keyword>
<reference evidence="12" key="1">
    <citation type="submission" date="2014-02" db="EMBL/GenBank/DDBJ databases">
        <title>Expanding our view of genomic diversity in Candidatus Accumulibacter clades.</title>
        <authorList>
            <person name="Skennerton C.T."/>
            <person name="Barr J.J."/>
            <person name="Slater F.R."/>
            <person name="Bond P.L."/>
            <person name="Tyson G.W."/>
        </authorList>
    </citation>
    <scope>NUCLEOTIDE SEQUENCE [LARGE SCALE GENOMIC DNA]</scope>
</reference>
<dbReference type="PRINTS" id="PR00313">
    <property type="entry name" value="CABNDNGRPT"/>
</dbReference>
<evidence type="ECO:0000256" key="4">
    <source>
        <dbReference type="ARBA" id="ARBA00022525"/>
    </source>
</evidence>
<dbReference type="Pfam" id="PF00413">
    <property type="entry name" value="Peptidase_M10"/>
    <property type="match status" value="1"/>
</dbReference>
<dbReference type="Gene3D" id="2.150.10.10">
    <property type="entry name" value="Serralysin-like metalloprotease, C-terminal"/>
    <property type="match status" value="1"/>
</dbReference>
<comment type="similarity">
    <text evidence="3">Belongs to the peptidase M10B family.</text>
</comment>
<evidence type="ECO:0000313" key="12">
    <source>
        <dbReference type="EMBL" id="EXI67473.1"/>
    </source>
</evidence>
<keyword evidence="4" id="KW-0964">Secreted</keyword>
<dbReference type="Proteomes" id="UP000020218">
    <property type="component" value="Unassembled WGS sequence"/>
</dbReference>
<dbReference type="SUPFAM" id="SSF51120">
    <property type="entry name" value="beta-Roll"/>
    <property type="match status" value="1"/>
</dbReference>
<dbReference type="Gene3D" id="3.40.390.10">
    <property type="entry name" value="Collagenase (Catalytic Domain)"/>
    <property type="match status" value="1"/>
</dbReference>
<dbReference type="InterPro" id="IPR013858">
    <property type="entry name" value="Peptidase_M10B_C"/>
</dbReference>
<feature type="domain" description="Peptidase metallopeptidase" evidence="11">
    <location>
        <begin position="50"/>
        <end position="196"/>
    </location>
</feature>
<evidence type="ECO:0000256" key="8">
    <source>
        <dbReference type="ARBA" id="ARBA00022801"/>
    </source>
</evidence>
<comment type="cofactor">
    <cofactor evidence="1">
        <name>Ca(2+)</name>
        <dbReference type="ChEBI" id="CHEBI:29108"/>
    </cofactor>
</comment>
<dbReference type="Pfam" id="PF08548">
    <property type="entry name" value="Peptidase_M10_C"/>
    <property type="match status" value="1"/>
</dbReference>
<protein>
    <submittedName>
        <fullName evidence="12">Serralysin C</fullName>
        <ecNumber evidence="12">3.4.24.40</ecNumber>
    </submittedName>
</protein>
<dbReference type="PATRIC" id="fig|1454001.3.peg.2075"/>
<keyword evidence="5" id="KW-0645">Protease</keyword>
<dbReference type="STRING" id="1454001.AW08_02029"/>
<evidence type="ECO:0000256" key="3">
    <source>
        <dbReference type="ARBA" id="ARBA00009490"/>
    </source>
</evidence>
<dbReference type="GO" id="GO:0006508">
    <property type="term" value="P:proteolysis"/>
    <property type="evidence" value="ECO:0007669"/>
    <property type="project" value="UniProtKB-KW"/>
</dbReference>
<dbReference type="EC" id="3.4.24.40" evidence="12"/>
<evidence type="ECO:0000313" key="13">
    <source>
        <dbReference type="Proteomes" id="UP000020218"/>
    </source>
</evidence>
<dbReference type="GO" id="GO:0005509">
    <property type="term" value="F:calcium ion binding"/>
    <property type="evidence" value="ECO:0007669"/>
    <property type="project" value="InterPro"/>
</dbReference>
<evidence type="ECO:0000256" key="10">
    <source>
        <dbReference type="SAM" id="MobiDB-lite"/>
    </source>
</evidence>
<sequence>MTSPTSTMPASAVADSGDILIDALLGGMKWGNAGAGVGAAVGYSFPGASGSAVWAAPAAYGSPQNEPATASPLSPANQAAARLAMQAWANLANLSLFEVGETATVVGDIRLAHTADPAIAPYWGWSLYPNDYWPAGGDIWINGSRATTEWSPGTNDFSSLLHEIGHSLGLKHPFEDQPVLPPTLDNAQYTLMAYESHPHGLFRDVVDHGGGSYSWTYFTVTPQTPMLYDVAAIQYLYGANTAYRNGDDLYGFDPESPFFMTIWDAGGIDTVSVANFSRACTLDLRAGHFSSIAIESDPLPTGASGPMATYDGTDNLAIAFGVIIENAIGGSGGDLLIGNSAANVLDGGDGNDTLDGAEGGDTLNGGTGIDSLTGGDGNDFYYVDHAGDVVSETNAATGGIDLVFTSVGSYTLGARVENARILATGAANLTGNTLDNLLCAGIGNNVRTAAPAATPSPGSPEPAAPAASLPASPAAPPPVPATTP</sequence>
<dbReference type="GO" id="GO:0005615">
    <property type="term" value="C:extracellular space"/>
    <property type="evidence" value="ECO:0007669"/>
    <property type="project" value="InterPro"/>
</dbReference>
<evidence type="ECO:0000256" key="1">
    <source>
        <dbReference type="ARBA" id="ARBA00001913"/>
    </source>
</evidence>
<dbReference type="CDD" id="cd04277">
    <property type="entry name" value="ZnMc_serralysin_like"/>
    <property type="match status" value="1"/>
</dbReference>
<dbReference type="GO" id="GO:0031012">
    <property type="term" value="C:extracellular matrix"/>
    <property type="evidence" value="ECO:0007669"/>
    <property type="project" value="InterPro"/>
</dbReference>
<gene>
    <name evidence="12" type="primary">prtC_1</name>
    <name evidence="12" type="ORF">AW08_02029</name>
</gene>
<dbReference type="EMBL" id="JFAX01000010">
    <property type="protein sequence ID" value="EXI67473.1"/>
    <property type="molecule type" value="Genomic_DNA"/>
</dbReference>
<keyword evidence="13" id="KW-1185">Reference proteome</keyword>
<dbReference type="InterPro" id="IPR024079">
    <property type="entry name" value="MetalloPept_cat_dom_sf"/>
</dbReference>
<keyword evidence="7" id="KW-0677">Repeat</keyword>
<dbReference type="InterPro" id="IPR001343">
    <property type="entry name" value="Hemolysn_Ca-bd"/>
</dbReference>
<dbReference type="GO" id="GO:0008270">
    <property type="term" value="F:zinc ion binding"/>
    <property type="evidence" value="ECO:0007669"/>
    <property type="project" value="InterPro"/>
</dbReference>
<proteinExistence type="inferred from homology"/>
<dbReference type="InterPro" id="IPR001818">
    <property type="entry name" value="Pept_M10_metallopeptidase"/>
</dbReference>
<accession>A0A011MCN4</accession>
<dbReference type="InterPro" id="IPR034033">
    <property type="entry name" value="Serralysin-like"/>
</dbReference>
<dbReference type="SMART" id="SM00235">
    <property type="entry name" value="ZnMc"/>
    <property type="match status" value="1"/>
</dbReference>
<evidence type="ECO:0000259" key="11">
    <source>
        <dbReference type="SMART" id="SM00235"/>
    </source>
</evidence>
<feature type="compositionally biased region" description="Pro residues" evidence="10">
    <location>
        <begin position="473"/>
        <end position="484"/>
    </location>
</feature>
<dbReference type="InterPro" id="IPR006026">
    <property type="entry name" value="Peptidase_Metallo"/>
</dbReference>
<dbReference type="InterPro" id="IPR018511">
    <property type="entry name" value="Hemolysin-typ_Ca-bd_CS"/>
</dbReference>
<comment type="caution">
    <text evidence="12">The sequence shown here is derived from an EMBL/GenBank/DDBJ whole genome shotgun (WGS) entry which is preliminary data.</text>
</comment>
<evidence type="ECO:0000256" key="9">
    <source>
        <dbReference type="ARBA" id="ARBA00022833"/>
    </source>
</evidence>
<dbReference type="Pfam" id="PF00353">
    <property type="entry name" value="HemolysinCabind"/>
    <property type="match status" value="1"/>
</dbReference>
<feature type="region of interest" description="Disordered" evidence="10">
    <location>
        <begin position="449"/>
        <end position="484"/>
    </location>
</feature>
<dbReference type="SUPFAM" id="SSF55486">
    <property type="entry name" value="Metalloproteases ('zincins'), catalytic domain"/>
    <property type="match status" value="1"/>
</dbReference>
<evidence type="ECO:0000256" key="7">
    <source>
        <dbReference type="ARBA" id="ARBA00022737"/>
    </source>
</evidence>
<keyword evidence="9" id="KW-0862">Zinc</keyword>
<dbReference type="PROSITE" id="PS00330">
    <property type="entry name" value="HEMOLYSIN_CALCIUM"/>
    <property type="match status" value="2"/>
</dbReference>
<comment type="subcellular location">
    <subcellularLocation>
        <location evidence="2">Secreted</location>
    </subcellularLocation>
</comment>
<evidence type="ECO:0000256" key="6">
    <source>
        <dbReference type="ARBA" id="ARBA00022723"/>
    </source>
</evidence>
<name>A0A011MCN4_9PROT</name>
<dbReference type="GO" id="GO:0004222">
    <property type="term" value="F:metalloendopeptidase activity"/>
    <property type="evidence" value="ECO:0007669"/>
    <property type="project" value="InterPro"/>
</dbReference>
<keyword evidence="6" id="KW-0479">Metal-binding</keyword>
<evidence type="ECO:0000256" key="5">
    <source>
        <dbReference type="ARBA" id="ARBA00022670"/>
    </source>
</evidence>